<dbReference type="InterPro" id="IPR019659">
    <property type="entry name" value="DUF2514"/>
</dbReference>
<evidence type="ECO:0000313" key="2">
    <source>
        <dbReference type="Proteomes" id="UP000072741"/>
    </source>
</evidence>
<reference evidence="1 2" key="1">
    <citation type="journal article" date="2016" name="Front. Microbiol.">
        <title>Genomic Resource of Rice Seed Associated Bacteria.</title>
        <authorList>
            <person name="Midha S."/>
            <person name="Bansal K."/>
            <person name="Sharma S."/>
            <person name="Kumar N."/>
            <person name="Patil P.P."/>
            <person name="Chaudhry V."/>
            <person name="Patil P.B."/>
        </authorList>
    </citation>
    <scope>NUCLEOTIDE SEQUENCE [LARGE SCALE GENOMIC DNA]</scope>
    <source>
        <strain evidence="1 2">NS331</strain>
    </source>
</reference>
<dbReference type="Proteomes" id="UP000072741">
    <property type="component" value="Unassembled WGS sequence"/>
</dbReference>
<name>A0A147GQH8_9BURK</name>
<proteinExistence type="predicted"/>
<organism evidence="1 2">
    <name type="scientific">Pseudacidovorax intermedius</name>
    <dbReference type="NCBI Taxonomy" id="433924"/>
    <lineage>
        <taxon>Bacteria</taxon>
        <taxon>Pseudomonadati</taxon>
        <taxon>Pseudomonadota</taxon>
        <taxon>Betaproteobacteria</taxon>
        <taxon>Burkholderiales</taxon>
        <taxon>Comamonadaceae</taxon>
        <taxon>Pseudacidovorax</taxon>
    </lineage>
</organism>
<sequence>MERAQVLKARADTANAQRDYAAFRSTQAEAGRLAERAARAQEATWRTAFEKEARDGQARIDLARADADRAGAALDGLRRQLSAVLAAERGTAGGAQPAAAGPAAGSALDLLADMLSGGGTALVDLARFADAAHAAGLTCQRSVEALR</sequence>
<accession>A0A147GQH8</accession>
<protein>
    <submittedName>
        <fullName evidence="1">Uncharacterized protein</fullName>
    </submittedName>
</protein>
<gene>
    <name evidence="1" type="ORF">NS331_16610</name>
</gene>
<dbReference type="EMBL" id="LDSL01000108">
    <property type="protein sequence ID" value="KTT18010.1"/>
    <property type="molecule type" value="Genomic_DNA"/>
</dbReference>
<keyword evidence="2" id="KW-1185">Reference proteome</keyword>
<comment type="caution">
    <text evidence="1">The sequence shown here is derived from an EMBL/GenBank/DDBJ whole genome shotgun (WGS) entry which is preliminary data.</text>
</comment>
<dbReference type="AlphaFoldDB" id="A0A147GQH8"/>
<evidence type="ECO:0000313" key="1">
    <source>
        <dbReference type="EMBL" id="KTT18010.1"/>
    </source>
</evidence>
<dbReference type="Pfam" id="PF10721">
    <property type="entry name" value="DUF2514"/>
    <property type="match status" value="1"/>
</dbReference>